<keyword evidence="1" id="KW-0805">Transcription regulation</keyword>
<dbReference type="PANTHER" id="PTHR47893:SF1">
    <property type="entry name" value="REGULATORY PROTEIN PCHR"/>
    <property type="match status" value="1"/>
</dbReference>
<evidence type="ECO:0000313" key="6">
    <source>
        <dbReference type="Proteomes" id="UP000516764"/>
    </source>
</evidence>
<dbReference type="Gene3D" id="1.10.10.60">
    <property type="entry name" value="Homeodomain-like"/>
    <property type="match status" value="1"/>
</dbReference>
<dbReference type="InterPro" id="IPR020449">
    <property type="entry name" value="Tscrpt_reg_AraC-type_HTH"/>
</dbReference>
<dbReference type="GO" id="GO:0003700">
    <property type="term" value="F:DNA-binding transcription factor activity"/>
    <property type="evidence" value="ECO:0007669"/>
    <property type="project" value="InterPro"/>
</dbReference>
<keyword evidence="2" id="KW-0238">DNA-binding</keyword>
<dbReference type="PANTHER" id="PTHR47893">
    <property type="entry name" value="REGULATORY PROTEIN PCHR"/>
    <property type="match status" value="1"/>
</dbReference>
<evidence type="ECO:0000256" key="1">
    <source>
        <dbReference type="ARBA" id="ARBA00023015"/>
    </source>
</evidence>
<reference evidence="5 6" key="1">
    <citation type="journal article" date="2016" name="Int. J. Syst. Evol. Microbiol.">
        <title>Polaribacter haliotis sp. nov., isolated from the gut of abalone Haliotis discus hannai.</title>
        <authorList>
            <person name="Kim Y.O."/>
            <person name="Park I.S."/>
            <person name="Park S."/>
            <person name="Nam B.H."/>
            <person name="Park J.M."/>
            <person name="Kim D.G."/>
            <person name="Yoon J.H."/>
        </authorList>
    </citation>
    <scope>NUCLEOTIDE SEQUENCE [LARGE SCALE GENOMIC DNA]</scope>
    <source>
        <strain evidence="5 6">KCTC 52418</strain>
    </source>
</reference>
<dbReference type="SUPFAM" id="SSF46689">
    <property type="entry name" value="Homeodomain-like"/>
    <property type="match status" value="1"/>
</dbReference>
<dbReference type="Pfam" id="PF12833">
    <property type="entry name" value="HTH_18"/>
    <property type="match status" value="1"/>
</dbReference>
<keyword evidence="3" id="KW-0804">Transcription</keyword>
<dbReference type="SMART" id="SM00342">
    <property type="entry name" value="HTH_ARAC"/>
    <property type="match status" value="1"/>
</dbReference>
<accession>A0A7L8AE79</accession>
<evidence type="ECO:0000256" key="3">
    <source>
        <dbReference type="ARBA" id="ARBA00023163"/>
    </source>
</evidence>
<dbReference type="InterPro" id="IPR053142">
    <property type="entry name" value="PchR_regulatory_protein"/>
</dbReference>
<keyword evidence="6" id="KW-1185">Reference proteome</keyword>
<dbReference type="OrthoDB" id="2666928at2"/>
<dbReference type="PRINTS" id="PR00032">
    <property type="entry name" value="HTHARAC"/>
</dbReference>
<feature type="domain" description="HTH araC/xylS-type" evidence="4">
    <location>
        <begin position="238"/>
        <end position="336"/>
    </location>
</feature>
<dbReference type="AlphaFoldDB" id="A0A7L8AE79"/>
<dbReference type="InterPro" id="IPR009057">
    <property type="entry name" value="Homeodomain-like_sf"/>
</dbReference>
<evidence type="ECO:0000256" key="2">
    <source>
        <dbReference type="ARBA" id="ARBA00023125"/>
    </source>
</evidence>
<dbReference type="Proteomes" id="UP000516764">
    <property type="component" value="Chromosome"/>
</dbReference>
<dbReference type="PROSITE" id="PS01124">
    <property type="entry name" value="HTH_ARAC_FAMILY_2"/>
    <property type="match status" value="1"/>
</dbReference>
<evidence type="ECO:0000259" key="4">
    <source>
        <dbReference type="PROSITE" id="PS01124"/>
    </source>
</evidence>
<gene>
    <name evidence="5" type="ORF">H9I45_13235</name>
</gene>
<dbReference type="GO" id="GO:0043565">
    <property type="term" value="F:sequence-specific DNA binding"/>
    <property type="evidence" value="ECO:0007669"/>
    <property type="project" value="InterPro"/>
</dbReference>
<dbReference type="EMBL" id="CP061813">
    <property type="protein sequence ID" value="QOD60295.1"/>
    <property type="molecule type" value="Genomic_DNA"/>
</dbReference>
<dbReference type="KEGG" id="phal:H9I45_13235"/>
<proteinExistence type="predicted"/>
<protein>
    <submittedName>
        <fullName evidence="5">Helix-turn-helix transcriptional regulator</fullName>
    </submittedName>
</protein>
<name>A0A7L8AE79_9FLAO</name>
<organism evidence="5 6">
    <name type="scientific">Polaribacter haliotis</name>
    <dbReference type="NCBI Taxonomy" id="1888915"/>
    <lineage>
        <taxon>Bacteria</taxon>
        <taxon>Pseudomonadati</taxon>
        <taxon>Bacteroidota</taxon>
        <taxon>Flavobacteriia</taxon>
        <taxon>Flavobacteriales</taxon>
        <taxon>Flavobacteriaceae</taxon>
    </lineage>
</organism>
<dbReference type="InterPro" id="IPR018060">
    <property type="entry name" value="HTH_AraC"/>
</dbReference>
<evidence type="ECO:0000313" key="5">
    <source>
        <dbReference type="EMBL" id="QOD60295.1"/>
    </source>
</evidence>
<sequence length="346" mass="40110">MITIEIFPDSPKNLIEQIKDAIGGTITSRWNESILSIDNENGEGNLRFIQFDWGVHLLDFNLTLRKEFVIKIKSIPEFSPIRFLYPAQGYLTHRFGINNDERKIDQFQSLIFTNKTGGYDYLHFPKNETVCINMIEIVRKHFLQKRTTNVSSLNKKLYEVFVDTDHENRFANFGTLNLKMADLVEKLAKVKNKGMLRILKIEAIVYEILSMHIQQHNRLLAGVPLPTSLAKTELKLVRKIGTKILKNPAKDYSLDQLSMDTGLTQAKLQDGFKFLYNRTVTEYIRHVRLESAREMLNTSDLNISQIVYSIGFSSRSYFSKIFREKYGISPNEFKKKILVVTDDNAR</sequence>
<dbReference type="RefSeq" id="WP_088353930.1">
    <property type="nucleotide sequence ID" value="NZ_CP061813.1"/>
</dbReference>